<evidence type="ECO:0000313" key="3">
    <source>
        <dbReference type="Proteomes" id="UP001500194"/>
    </source>
</evidence>
<protein>
    <submittedName>
        <fullName evidence="2">Metal-dependent hydrolase</fullName>
    </submittedName>
</protein>
<dbReference type="Proteomes" id="UP001500194">
    <property type="component" value="Unassembled WGS sequence"/>
</dbReference>
<comment type="caution">
    <text evidence="2">The sequence shown here is derived from an EMBL/GenBank/DDBJ whole genome shotgun (WGS) entry which is preliminary data.</text>
</comment>
<organism evidence="2 3">
    <name type="scientific">Salarchaeum japonicum</name>
    <dbReference type="NCBI Taxonomy" id="555573"/>
    <lineage>
        <taxon>Archaea</taxon>
        <taxon>Methanobacteriati</taxon>
        <taxon>Methanobacteriota</taxon>
        <taxon>Stenosarchaea group</taxon>
        <taxon>Halobacteria</taxon>
        <taxon>Halobacteriales</taxon>
        <taxon>Halobacteriaceae</taxon>
    </lineage>
</organism>
<keyword evidence="1" id="KW-0472">Membrane</keyword>
<feature type="transmembrane region" description="Helical" evidence="1">
    <location>
        <begin position="198"/>
        <end position="218"/>
    </location>
</feature>
<feature type="transmembrane region" description="Helical" evidence="1">
    <location>
        <begin position="284"/>
        <end position="305"/>
    </location>
</feature>
<keyword evidence="3" id="KW-1185">Reference proteome</keyword>
<feature type="transmembrane region" description="Helical" evidence="1">
    <location>
        <begin position="77"/>
        <end position="96"/>
    </location>
</feature>
<evidence type="ECO:0000313" key="2">
    <source>
        <dbReference type="EMBL" id="GAA0644649.1"/>
    </source>
</evidence>
<proteinExistence type="predicted"/>
<evidence type="ECO:0000256" key="1">
    <source>
        <dbReference type="SAM" id="Phobius"/>
    </source>
</evidence>
<dbReference type="InterPro" id="IPR007404">
    <property type="entry name" value="YdjM-like"/>
</dbReference>
<keyword evidence="2" id="KW-0378">Hydrolase</keyword>
<feature type="transmembrane region" description="Helical" evidence="1">
    <location>
        <begin position="230"/>
        <end position="248"/>
    </location>
</feature>
<gene>
    <name evidence="2" type="ORF">GCM10009019_03290</name>
</gene>
<accession>A0AAV3T046</accession>
<dbReference type="RefSeq" id="WP_227261952.1">
    <property type="nucleotide sequence ID" value="NZ_BAAADU010000002.1"/>
</dbReference>
<name>A0AAV3T046_9EURY</name>
<feature type="transmembrane region" description="Helical" evidence="1">
    <location>
        <begin position="153"/>
        <end position="178"/>
    </location>
</feature>
<dbReference type="AlphaFoldDB" id="A0AAV3T046"/>
<dbReference type="GO" id="GO:0016787">
    <property type="term" value="F:hydrolase activity"/>
    <property type="evidence" value="ECO:0007669"/>
    <property type="project" value="UniProtKB-KW"/>
</dbReference>
<dbReference type="EMBL" id="BAAADU010000002">
    <property type="protein sequence ID" value="GAA0644649.1"/>
    <property type="molecule type" value="Genomic_DNA"/>
</dbReference>
<reference evidence="2 3" key="1">
    <citation type="journal article" date="2019" name="Int. J. Syst. Evol. Microbiol.">
        <title>The Global Catalogue of Microorganisms (GCM) 10K type strain sequencing project: providing services to taxonomists for standard genome sequencing and annotation.</title>
        <authorList>
            <consortium name="The Broad Institute Genomics Platform"/>
            <consortium name="The Broad Institute Genome Sequencing Center for Infectious Disease"/>
            <person name="Wu L."/>
            <person name="Ma J."/>
        </authorList>
    </citation>
    <scope>NUCLEOTIDE SEQUENCE [LARGE SCALE GENOMIC DNA]</scope>
    <source>
        <strain evidence="2 3">JCM 16327</strain>
    </source>
</reference>
<feature type="transmembrane region" description="Helical" evidence="1">
    <location>
        <begin position="108"/>
        <end position="141"/>
    </location>
</feature>
<dbReference type="Pfam" id="PF04307">
    <property type="entry name" value="YdjM"/>
    <property type="match status" value="1"/>
</dbReference>
<dbReference type="GeneID" id="68572557"/>
<keyword evidence="1" id="KW-0812">Transmembrane</keyword>
<keyword evidence="1" id="KW-1133">Transmembrane helix</keyword>
<sequence length="306" mass="31251">MFVGHEMLAFALVALAALRLGRSRPEALALGVAAGAFAAVPDVDMVYAPAGLLGLDSAGAFAAANAFWGASTVVHRAMTHSLVLAVPAALGFALAAHDARNRWLAAPVLLALVGVAAVASGLLGAFVMTVYVAAGALVAVFAARRLALGPREVAAVALAGLVTHPFGDLFTGDAPAFFYPFSNLVFDGRVALAADPTLHLLGAFGVELAAIWLGVLTYLHLTERSPWRHLNVRAAGGAAYALAAFVIAPPTLDTSYQFVFSVLAVGFVGVVPDWKRRLPSPPTAAVTGLAAVTVAGLAYAVAYVAA</sequence>
<feature type="transmembrane region" description="Helical" evidence="1">
    <location>
        <begin position="254"/>
        <end position="272"/>
    </location>
</feature>